<sequence length="167" mass="19488">VKTGFSSILGFQVIKGLPVRRKKFKDINIMEFMVYMGWITVVTDSVVYSMMYMHDPEQPRYITSLLPQIFRRSIFSRLIWFSLESYFVMQAHYMITLSYDFVTSFTLHTLFWLKHLSALTSEIIAEKKDILNSGACVVYIRFREILRHHAIASDDSFRRLGIGAVPG</sequence>
<comment type="caution">
    <text evidence="1">The sequence shown here is derived from an EMBL/GenBank/DDBJ whole genome shotgun (WGS) entry which is preliminary data.</text>
</comment>
<dbReference type="Proteomes" id="UP000708208">
    <property type="component" value="Unassembled WGS sequence"/>
</dbReference>
<name>A0A8J2K570_9HEXA</name>
<gene>
    <name evidence="1" type="ORF">AFUS01_LOCUS9565</name>
</gene>
<dbReference type="AlphaFoldDB" id="A0A8J2K570"/>
<keyword evidence="2" id="KW-1185">Reference proteome</keyword>
<feature type="non-terminal residue" evidence="1">
    <location>
        <position position="1"/>
    </location>
</feature>
<reference evidence="1" key="1">
    <citation type="submission" date="2021-06" db="EMBL/GenBank/DDBJ databases">
        <authorList>
            <person name="Hodson N. C."/>
            <person name="Mongue J. A."/>
            <person name="Jaron S. K."/>
        </authorList>
    </citation>
    <scope>NUCLEOTIDE SEQUENCE</scope>
</reference>
<dbReference type="EMBL" id="CAJVCH010069209">
    <property type="protein sequence ID" value="CAG7720279.1"/>
    <property type="molecule type" value="Genomic_DNA"/>
</dbReference>
<proteinExistence type="predicted"/>
<accession>A0A8J2K570</accession>
<evidence type="ECO:0000313" key="2">
    <source>
        <dbReference type="Proteomes" id="UP000708208"/>
    </source>
</evidence>
<protein>
    <submittedName>
        <fullName evidence="1">Uncharacterized protein</fullName>
    </submittedName>
</protein>
<evidence type="ECO:0000313" key="1">
    <source>
        <dbReference type="EMBL" id="CAG7720279.1"/>
    </source>
</evidence>
<organism evidence="1 2">
    <name type="scientific">Allacma fusca</name>
    <dbReference type="NCBI Taxonomy" id="39272"/>
    <lineage>
        <taxon>Eukaryota</taxon>
        <taxon>Metazoa</taxon>
        <taxon>Ecdysozoa</taxon>
        <taxon>Arthropoda</taxon>
        <taxon>Hexapoda</taxon>
        <taxon>Collembola</taxon>
        <taxon>Symphypleona</taxon>
        <taxon>Sminthuridae</taxon>
        <taxon>Allacma</taxon>
    </lineage>
</organism>